<dbReference type="EnsemblMetazoa" id="PPAI003928-RA">
    <property type="protein sequence ID" value="PPAI003928-PA"/>
    <property type="gene ID" value="PPAI003928"/>
</dbReference>
<keyword evidence="4" id="KW-1185">Reference proteome</keyword>
<reference evidence="3" key="1">
    <citation type="submission" date="2022-08" db="UniProtKB">
        <authorList>
            <consortium name="EnsemblMetazoa"/>
        </authorList>
    </citation>
    <scope>IDENTIFICATION</scope>
    <source>
        <strain evidence="3">Israel</strain>
    </source>
</reference>
<dbReference type="Pfam" id="PF00400">
    <property type="entry name" value="WD40"/>
    <property type="match status" value="3"/>
</dbReference>
<organism evidence="3 4">
    <name type="scientific">Phlebotomus papatasi</name>
    <name type="common">Sandfly</name>
    <dbReference type="NCBI Taxonomy" id="29031"/>
    <lineage>
        <taxon>Eukaryota</taxon>
        <taxon>Metazoa</taxon>
        <taxon>Ecdysozoa</taxon>
        <taxon>Arthropoda</taxon>
        <taxon>Hexapoda</taxon>
        <taxon>Insecta</taxon>
        <taxon>Pterygota</taxon>
        <taxon>Neoptera</taxon>
        <taxon>Endopterygota</taxon>
        <taxon>Diptera</taxon>
        <taxon>Nematocera</taxon>
        <taxon>Psychodoidea</taxon>
        <taxon>Psychodidae</taxon>
        <taxon>Phlebotomus</taxon>
        <taxon>Phlebotomus</taxon>
    </lineage>
</organism>
<dbReference type="AlphaFoldDB" id="A0A1B0D8Q5"/>
<evidence type="ECO:0000256" key="2">
    <source>
        <dbReference type="ARBA" id="ARBA00022737"/>
    </source>
</evidence>
<keyword evidence="1" id="KW-0853">WD repeat</keyword>
<evidence type="ECO:0000256" key="1">
    <source>
        <dbReference type="ARBA" id="ARBA00022574"/>
    </source>
</evidence>
<name>A0A1B0D8Q5_PHLPP</name>
<keyword evidence="2" id="KW-0677">Repeat</keyword>
<dbReference type="InterPro" id="IPR036322">
    <property type="entry name" value="WD40_repeat_dom_sf"/>
</dbReference>
<proteinExistence type="predicted"/>
<dbReference type="PROSITE" id="PS50082">
    <property type="entry name" value="WD_REPEATS_2"/>
    <property type="match status" value="1"/>
</dbReference>
<dbReference type="Gene3D" id="2.130.10.10">
    <property type="entry name" value="YVTN repeat-like/Quinoprotein amine dehydrogenase"/>
    <property type="match status" value="1"/>
</dbReference>
<dbReference type="InterPro" id="IPR001680">
    <property type="entry name" value="WD40_rpt"/>
</dbReference>
<dbReference type="PROSITE" id="PS00678">
    <property type="entry name" value="WD_REPEATS_1"/>
    <property type="match status" value="1"/>
</dbReference>
<dbReference type="EMBL" id="AJVK01027645">
    <property type="status" value="NOT_ANNOTATED_CDS"/>
    <property type="molecule type" value="Genomic_DNA"/>
</dbReference>
<dbReference type="SUPFAM" id="SSF50978">
    <property type="entry name" value="WD40 repeat-like"/>
    <property type="match status" value="1"/>
</dbReference>
<dbReference type="InterPro" id="IPR015943">
    <property type="entry name" value="WD40/YVTN_repeat-like_dom_sf"/>
</dbReference>
<dbReference type="InterPro" id="IPR050505">
    <property type="entry name" value="WDR55/POC1"/>
</dbReference>
<dbReference type="VEuPathDB" id="VectorBase:PPAI003928"/>
<dbReference type="VEuPathDB" id="VectorBase:PPAPM1_003565"/>
<sequence length="200" mass="21899">MIMEFLGGVLASSSVDGSIILWNINDGQKNSVLNQEAGEAIRACVFSPDGSALVSSDDSGGVCVWGQNKAFINSIRVHEEAVHTLAFSPDSYLLLTGCNLGNLRFFIIDHPIETSDQRTQIYTLVTCGTDHYLKIWRLFVVHGIHEAEERRTKLVPQTPQEHICGSSTIYCTERMNAECVLSFNAHGSSVTCVKFNASGT</sequence>
<dbReference type="InterPro" id="IPR019775">
    <property type="entry name" value="WD40_repeat_CS"/>
</dbReference>
<evidence type="ECO:0000313" key="4">
    <source>
        <dbReference type="Proteomes" id="UP000092462"/>
    </source>
</evidence>
<accession>A0A1B0D8Q5</accession>
<dbReference type="SMART" id="SM00320">
    <property type="entry name" value="WD40"/>
    <property type="match status" value="2"/>
</dbReference>
<dbReference type="PANTHER" id="PTHR44019:SF8">
    <property type="entry name" value="POC1 CENTRIOLAR PROTEIN HOMOLOG"/>
    <property type="match status" value="1"/>
</dbReference>
<dbReference type="Proteomes" id="UP000092462">
    <property type="component" value="Unassembled WGS sequence"/>
</dbReference>
<dbReference type="EMBL" id="AJVK01027644">
    <property type="status" value="NOT_ANNOTATED_CDS"/>
    <property type="molecule type" value="Genomic_DNA"/>
</dbReference>
<dbReference type="PANTHER" id="PTHR44019">
    <property type="entry name" value="WD REPEAT-CONTAINING PROTEIN 55"/>
    <property type="match status" value="1"/>
</dbReference>
<protein>
    <submittedName>
        <fullName evidence="3">Uncharacterized protein</fullName>
    </submittedName>
</protein>
<evidence type="ECO:0000313" key="3">
    <source>
        <dbReference type="EnsemblMetazoa" id="PPAI003928-PA"/>
    </source>
</evidence>